<accession>A0AAE8L8B8</accession>
<reference evidence="1 3" key="1">
    <citation type="submission" date="2016-04" db="EMBL/GenBank/DDBJ databases">
        <title>Complete genome sequencing and analysis of CBMB27, Methylobacterium phyllosphaerae isolated from leaf tissues of rice (Oryza sativa L.).</title>
        <authorList>
            <person name="Lee Y."/>
            <person name="Hwangbo K."/>
            <person name="Chung H."/>
            <person name="Yoo J."/>
            <person name="Kim K.Y."/>
            <person name="Sa T.M."/>
            <person name="Um Y."/>
            <person name="Madhaiyan M."/>
        </authorList>
    </citation>
    <scope>NUCLEOTIDE SEQUENCE [LARGE SCALE GENOMIC DNA]</scope>
    <source>
        <strain evidence="1 3">CBMB27</strain>
    </source>
</reference>
<evidence type="ECO:0000313" key="4">
    <source>
        <dbReference type="Proteomes" id="UP000199140"/>
    </source>
</evidence>
<sequence length="869" mass="98593">MSGGSNSAGQDYGKELNDIDDQLSVAKRAGHLAVKHEKAGQARAREALQKIYEVWHPLLNSSELIEAYCKRHNIKCNSTQRENRFRAPIEVCFAGMVAGSFTRYARALELAEEALIKPDELFDWFDKHHGPDRIYLDDLEARKIAKRNPVIHAPVTLSQPTPPAALTPTAVPNSAPAAAGQWPVALQPAAPQLGLAAILVAIAQVRLLVTGKERQTGSTEGSGFLLRNAMIDGVRRLTVENVSTRYTFTTARYTLPLPWDVIGDREYILSASEANRLARVFASFSGWTATADVDQLKITSAGGHRIIAEAFSDMDTRWRHMATPTAFGAHLTIDAGQAREFLFWQKRIERSVRACSRQLRVTVRKEIETHRRIAANMWQQNRNVVNGQRWVMTVPNSSRHLDSRSFDLQMPGKVSMPRALDLNMVRSVKADKHGMPIRDANDKLIPDLYIEAHHFHTSTIPVDSRVNNMMCRLFSTQSHVAIGEDVRLPVLETASLCPFLFNSGASAQAQFVNTDETQAALMVEFAHGSGHVRYMIPTIKSASLLRRNACQPLTRTIPVAAITTAPVGQDITTEMEQQFCAYIIAFRPGDEEKWQARRANFLRQLNWWMQQNVTINLLLSGWSDEDRQAFNRDGNLILDEIEERYGDQAVVREEQGQPLITNRIACLKRFYSSTHDWGIMMDDDAILETKYYNEDRVTFFEEMARNKPVKYEDVDVFFPFWDKKPPRHPKAFWNAADYAGNHIFERNPDLKGSMFVVRNFRKEGRPEVFPDASYLIHGEDTLFATEAMAKGYTVMMTANIILKEFEGPSYFDAQRKANMRIAAERIASMYADLDLRMLKPDDPTNKTLYRNKFFARCWHKPKGQIVPKP</sequence>
<evidence type="ECO:0000313" key="2">
    <source>
        <dbReference type="EMBL" id="SFH36365.1"/>
    </source>
</evidence>
<dbReference type="AlphaFoldDB" id="A0AAE8L8B8"/>
<organism evidence="2 4">
    <name type="scientific">Methylobacterium phyllosphaerae</name>
    <dbReference type="NCBI Taxonomy" id="418223"/>
    <lineage>
        <taxon>Bacteria</taxon>
        <taxon>Pseudomonadati</taxon>
        <taxon>Pseudomonadota</taxon>
        <taxon>Alphaproteobacteria</taxon>
        <taxon>Hyphomicrobiales</taxon>
        <taxon>Methylobacteriaceae</taxon>
        <taxon>Methylobacterium</taxon>
    </lineage>
</organism>
<reference evidence="2 4" key="2">
    <citation type="submission" date="2016-10" db="EMBL/GenBank/DDBJ databases">
        <authorList>
            <person name="Varghese N."/>
            <person name="Submissions S."/>
        </authorList>
    </citation>
    <scope>NUCLEOTIDE SEQUENCE [LARGE SCALE GENOMIC DNA]</scope>
    <source>
        <strain evidence="2 4">CBMB27</strain>
    </source>
</reference>
<dbReference type="Proteomes" id="UP000199140">
    <property type="component" value="Unassembled WGS sequence"/>
</dbReference>
<dbReference type="Proteomes" id="UP000185487">
    <property type="component" value="Chromosome"/>
</dbReference>
<dbReference type="EMBL" id="CP015367">
    <property type="protein sequence ID" value="APT34906.1"/>
    <property type="molecule type" value="Genomic_DNA"/>
</dbReference>
<keyword evidence="3" id="KW-1185">Reference proteome</keyword>
<dbReference type="KEGG" id="mphy:MCBMB27_05615"/>
<evidence type="ECO:0000313" key="3">
    <source>
        <dbReference type="Proteomes" id="UP000185487"/>
    </source>
</evidence>
<protein>
    <submittedName>
        <fullName evidence="2">Uncharacterized protein</fullName>
    </submittedName>
</protein>
<dbReference type="EMBL" id="FOPK01000021">
    <property type="protein sequence ID" value="SFH36365.1"/>
    <property type="molecule type" value="Genomic_DNA"/>
</dbReference>
<gene>
    <name evidence="1" type="ORF">MCBMB27_05615</name>
    <name evidence="2" type="ORF">SAMN05192567_121116</name>
</gene>
<proteinExistence type="predicted"/>
<dbReference type="RefSeq" id="WP_139231627.1">
    <property type="nucleotide sequence ID" value="NZ_CP015367.1"/>
</dbReference>
<name>A0AAE8L8B8_9HYPH</name>
<evidence type="ECO:0000313" key="1">
    <source>
        <dbReference type="EMBL" id="APT34906.1"/>
    </source>
</evidence>